<dbReference type="SUPFAM" id="SSF103054">
    <property type="entry name" value="General secretion pathway protein M, EpsM"/>
    <property type="match status" value="1"/>
</dbReference>
<evidence type="ECO:0000256" key="10">
    <source>
        <dbReference type="SAM" id="Phobius"/>
    </source>
</evidence>
<evidence type="ECO:0000256" key="5">
    <source>
        <dbReference type="ARBA" id="ARBA00022519"/>
    </source>
</evidence>
<feature type="transmembrane region" description="Helical" evidence="10">
    <location>
        <begin position="21"/>
        <end position="43"/>
    </location>
</feature>
<keyword evidence="7" id="KW-0653">Protein transport</keyword>
<dbReference type="Gene3D" id="3.30.1360.100">
    <property type="entry name" value="General secretion pathway protein M, EpsM"/>
    <property type="match status" value="1"/>
</dbReference>
<comment type="caution">
    <text evidence="11">The sequence shown here is derived from an EMBL/GenBank/DDBJ whole genome shotgun (WGS) entry which is preliminary data.</text>
</comment>
<dbReference type="RefSeq" id="WP_192478029.1">
    <property type="nucleotide sequence ID" value="NZ_VKME01000007.1"/>
</dbReference>
<evidence type="ECO:0000256" key="6">
    <source>
        <dbReference type="ARBA" id="ARBA00022692"/>
    </source>
</evidence>
<evidence type="ECO:0000256" key="8">
    <source>
        <dbReference type="ARBA" id="ARBA00022989"/>
    </source>
</evidence>
<evidence type="ECO:0000313" key="12">
    <source>
        <dbReference type="Proteomes" id="UP000656723"/>
    </source>
</evidence>
<dbReference type="EMBL" id="VKME01000007">
    <property type="protein sequence ID" value="MBE0127668.1"/>
    <property type="molecule type" value="Genomic_DNA"/>
</dbReference>
<organism evidence="11 12">
    <name type="scientific">Citrobacter amalonaticus</name>
    <dbReference type="NCBI Taxonomy" id="35703"/>
    <lineage>
        <taxon>Bacteria</taxon>
        <taxon>Pseudomonadati</taxon>
        <taxon>Pseudomonadota</taxon>
        <taxon>Gammaproteobacteria</taxon>
        <taxon>Enterobacterales</taxon>
        <taxon>Enterobacteriaceae</taxon>
        <taxon>Citrobacter</taxon>
    </lineage>
</organism>
<evidence type="ECO:0000256" key="9">
    <source>
        <dbReference type="ARBA" id="ARBA00023136"/>
    </source>
</evidence>
<accession>A0A8I0MIN8</accession>
<dbReference type="InterPro" id="IPR007690">
    <property type="entry name" value="T2SS_GspM"/>
</dbReference>
<proteinExistence type="inferred from homology"/>
<keyword evidence="5" id="KW-0997">Cell inner membrane</keyword>
<sequence>MKERIAQLKIRYQNYSSREKNSLKICVATICCALIYYAGVLPLDNSIQNSKSTLVKQKEMQNWMRTEIDKNHLQMQQIKTDNPRGIIERSAHDIHLSLTDIRQEGQTLSFVIGKVNINELKNWLREVNMSSGVRLEKMSLTSVDHLNEVKADIQLTWKKA</sequence>
<keyword evidence="4" id="KW-1003">Cell membrane</keyword>
<keyword evidence="3" id="KW-0813">Transport</keyword>
<keyword evidence="9 10" id="KW-0472">Membrane</keyword>
<evidence type="ECO:0000256" key="7">
    <source>
        <dbReference type="ARBA" id="ARBA00022927"/>
    </source>
</evidence>
<comment type="similarity">
    <text evidence="2">Belongs to the GSP M family.</text>
</comment>
<dbReference type="InterPro" id="IPR023229">
    <property type="entry name" value="T2SS_M_periplasmic_sf"/>
</dbReference>
<name>A0A8I0MIN8_CITAM</name>
<evidence type="ECO:0000256" key="2">
    <source>
        <dbReference type="ARBA" id="ARBA00010637"/>
    </source>
</evidence>
<reference evidence="11" key="1">
    <citation type="submission" date="2019-07" db="EMBL/GenBank/DDBJ databases">
        <title>KPC-2 carbapenem resistent Enterobacterales isolates from Germany.</title>
        <authorList>
            <person name="Yao Y."/>
            <person name="Falgenhauer L."/>
            <person name="Imirzalioglu C."/>
            <person name="Chakraborty T."/>
        </authorList>
    </citation>
    <scope>NUCLEOTIDE SEQUENCE</scope>
    <source>
        <strain evidence="11">CA13304</strain>
    </source>
</reference>
<keyword evidence="6 10" id="KW-0812">Transmembrane</keyword>
<evidence type="ECO:0000256" key="4">
    <source>
        <dbReference type="ARBA" id="ARBA00022475"/>
    </source>
</evidence>
<keyword evidence="8 10" id="KW-1133">Transmembrane helix</keyword>
<protein>
    <submittedName>
        <fullName evidence="11">Type II secretion system protein M</fullName>
    </submittedName>
</protein>
<comment type="subcellular location">
    <subcellularLocation>
        <location evidence="1">Cell inner membrane</location>
        <topology evidence="1">Single-pass membrane protein</topology>
    </subcellularLocation>
</comment>
<dbReference type="GO" id="GO:0015628">
    <property type="term" value="P:protein secretion by the type II secretion system"/>
    <property type="evidence" value="ECO:0007669"/>
    <property type="project" value="InterPro"/>
</dbReference>
<dbReference type="GO" id="GO:0005886">
    <property type="term" value="C:plasma membrane"/>
    <property type="evidence" value="ECO:0007669"/>
    <property type="project" value="UniProtKB-SubCell"/>
</dbReference>
<dbReference type="Pfam" id="PF04612">
    <property type="entry name" value="T2SSM"/>
    <property type="match status" value="1"/>
</dbReference>
<dbReference type="Proteomes" id="UP000656723">
    <property type="component" value="Unassembled WGS sequence"/>
</dbReference>
<evidence type="ECO:0000256" key="1">
    <source>
        <dbReference type="ARBA" id="ARBA00004377"/>
    </source>
</evidence>
<dbReference type="AlphaFoldDB" id="A0A8I0MIN8"/>
<dbReference type="GO" id="GO:0015627">
    <property type="term" value="C:type II protein secretion system complex"/>
    <property type="evidence" value="ECO:0007669"/>
    <property type="project" value="InterPro"/>
</dbReference>
<evidence type="ECO:0000256" key="3">
    <source>
        <dbReference type="ARBA" id="ARBA00022448"/>
    </source>
</evidence>
<evidence type="ECO:0000313" key="11">
    <source>
        <dbReference type="EMBL" id="MBE0127668.1"/>
    </source>
</evidence>
<gene>
    <name evidence="11" type="ORF">FOT72_06430</name>
</gene>